<dbReference type="GO" id="GO:0071035">
    <property type="term" value="P:nuclear polyadenylation-dependent rRNA catabolic process"/>
    <property type="evidence" value="ECO:0007669"/>
    <property type="project" value="TreeGrafter"/>
</dbReference>
<evidence type="ECO:0000256" key="7">
    <source>
        <dbReference type="ARBA" id="ARBA00041190"/>
    </source>
</evidence>
<reference evidence="13" key="1">
    <citation type="submission" date="2025-08" db="UniProtKB">
        <authorList>
            <consortium name="RefSeq"/>
        </authorList>
    </citation>
    <scope>IDENTIFICATION</scope>
    <source>
        <tissue evidence="13">Whole sample</tissue>
    </source>
</reference>
<feature type="domain" description="CCHC-type" evidence="11">
    <location>
        <begin position="362"/>
        <end position="377"/>
    </location>
</feature>
<dbReference type="Proteomes" id="UP000694844">
    <property type="component" value="Chromosome 2"/>
</dbReference>
<dbReference type="AlphaFoldDB" id="A0A8B8CCG7"/>
<evidence type="ECO:0000256" key="9">
    <source>
        <dbReference type="PROSITE-ProRule" id="PRU00047"/>
    </source>
</evidence>
<feature type="domain" description="CCHC-type" evidence="11">
    <location>
        <begin position="255"/>
        <end position="271"/>
    </location>
</feature>
<protein>
    <recommendedName>
        <fullName evidence="7">Zinc finger CCHC domain-containing protein 7</fullName>
    </recommendedName>
    <alternativeName>
        <fullName evidence="8">TRAMP-like complex RNA-binding factor ZCCHC7</fullName>
    </alternativeName>
</protein>
<evidence type="ECO:0000256" key="2">
    <source>
        <dbReference type="ARBA" id="ARBA00022723"/>
    </source>
</evidence>
<dbReference type="RefSeq" id="XP_022313468.1">
    <property type="nucleotide sequence ID" value="XM_022457760.1"/>
</dbReference>
<dbReference type="GO" id="GO:0071037">
    <property type="term" value="P:nuclear polyadenylation-dependent snRNA catabolic process"/>
    <property type="evidence" value="ECO:0007669"/>
    <property type="project" value="TreeGrafter"/>
</dbReference>
<evidence type="ECO:0000313" key="13">
    <source>
        <dbReference type="RefSeq" id="XP_022313468.1"/>
    </source>
</evidence>
<sequence length="598" mass="68227">MDFDEEENEVSDLEELEFALYSQIHYDSKNCDIVNKAPNYHYENIPNTPSVNVDYDISVKCINNGSKCSTPKGCSMGTLQSFDKVKKHKILNSVITSQEDSAIGLESFLSLDTTGKSVPPGSDLLDCIEEENSKATEVLSKKRQSKLPGTNACTNKSVIEIESDSEESIILLSDNDNFDIDVENISVNSDDMVLDEELSDLEGLHVNVDEEHQAKLSTEYDFAHHQKTWHIIDADRFGTVPHHAKGRYYGSEFDRCHNCKENGHMAKSCPKPRKVEICILCGFIGHFHRTCQNRACYKCECPGHMSKDCPERAVSKWNPCFRCGMQGHNKKTCPDQWRQYHLTTDGKSFRRGRNQKNPRKYCYNCAEEGHYGYECEDERMDNYSFPSYPFIQSYDFPDAKKWNKRGLNQDSSEGFSKRAKRAKAVAPEECNTGFIGKQKKKKSKKLKRIYERLETEKKQSKRKKKKGQQSESVCKKDGDSEQCGVRTVIRDTKGFHGNNQSLTITVTQEKGKKNEKLKRIYNRIQTEKQQMNGSIQKNKGKQKFNPNWRRTKNNNQGRSGPNGKPVKNGHVAPSGRGRARFNANPINASKGFKTNINH</sequence>
<evidence type="ECO:0000256" key="5">
    <source>
        <dbReference type="ARBA" id="ARBA00022833"/>
    </source>
</evidence>
<keyword evidence="2" id="KW-0479">Metal-binding</keyword>
<dbReference type="InterPro" id="IPR051644">
    <property type="entry name" value="TRAMP_AT-DNA-binding"/>
</dbReference>
<feature type="domain" description="CCHC-type" evidence="11">
    <location>
        <begin position="320"/>
        <end position="335"/>
    </location>
</feature>
<evidence type="ECO:0000256" key="6">
    <source>
        <dbReference type="ARBA" id="ARBA00023242"/>
    </source>
</evidence>
<dbReference type="GO" id="GO:0071036">
    <property type="term" value="P:nuclear polyadenylation-dependent snoRNA catabolic process"/>
    <property type="evidence" value="ECO:0007669"/>
    <property type="project" value="TreeGrafter"/>
</dbReference>
<accession>A0A8B8CCG7</accession>
<dbReference type="InterPro" id="IPR036875">
    <property type="entry name" value="Znf_CCHC_sf"/>
</dbReference>
<proteinExistence type="predicted"/>
<evidence type="ECO:0000259" key="11">
    <source>
        <dbReference type="PROSITE" id="PS50158"/>
    </source>
</evidence>
<evidence type="ECO:0000256" key="8">
    <source>
        <dbReference type="ARBA" id="ARBA00043023"/>
    </source>
</evidence>
<evidence type="ECO:0000256" key="4">
    <source>
        <dbReference type="ARBA" id="ARBA00022771"/>
    </source>
</evidence>
<evidence type="ECO:0000256" key="10">
    <source>
        <dbReference type="SAM" id="MobiDB-lite"/>
    </source>
</evidence>
<dbReference type="InterPro" id="IPR001878">
    <property type="entry name" value="Znf_CCHC"/>
</dbReference>
<name>A0A8B8CCG7_CRAVI</name>
<organism evidence="12 13">
    <name type="scientific">Crassostrea virginica</name>
    <name type="common">Eastern oyster</name>
    <dbReference type="NCBI Taxonomy" id="6565"/>
    <lineage>
        <taxon>Eukaryota</taxon>
        <taxon>Metazoa</taxon>
        <taxon>Spiralia</taxon>
        <taxon>Lophotrochozoa</taxon>
        <taxon>Mollusca</taxon>
        <taxon>Bivalvia</taxon>
        <taxon>Autobranchia</taxon>
        <taxon>Pteriomorphia</taxon>
        <taxon>Ostreida</taxon>
        <taxon>Ostreoidea</taxon>
        <taxon>Ostreidae</taxon>
        <taxon>Crassostrea</taxon>
    </lineage>
</organism>
<evidence type="ECO:0000256" key="3">
    <source>
        <dbReference type="ARBA" id="ARBA00022737"/>
    </source>
</evidence>
<feature type="region of interest" description="Disordered" evidence="10">
    <location>
        <begin position="524"/>
        <end position="598"/>
    </location>
</feature>
<dbReference type="OrthoDB" id="5592120at2759"/>
<dbReference type="GO" id="GO:0071038">
    <property type="term" value="P:TRAMP-dependent tRNA surveillance pathway"/>
    <property type="evidence" value="ECO:0007669"/>
    <property type="project" value="TreeGrafter"/>
</dbReference>
<dbReference type="SUPFAM" id="SSF57756">
    <property type="entry name" value="Retrovirus zinc finger-like domains"/>
    <property type="match status" value="2"/>
</dbReference>
<comment type="subcellular location">
    <subcellularLocation>
        <location evidence="1">Nucleus</location>
    </subcellularLocation>
</comment>
<evidence type="ECO:0000313" key="12">
    <source>
        <dbReference type="Proteomes" id="UP000694844"/>
    </source>
</evidence>
<gene>
    <name evidence="13" type="primary">LOC111118356</name>
</gene>
<keyword evidence="6" id="KW-0539">Nucleus</keyword>
<feature type="domain" description="CCHC-type" evidence="11">
    <location>
        <begin position="296"/>
        <end position="311"/>
    </location>
</feature>
<dbReference type="PROSITE" id="PS50158">
    <property type="entry name" value="ZF_CCHC"/>
    <property type="match status" value="4"/>
</dbReference>
<dbReference type="PANTHER" id="PTHR46543:SF1">
    <property type="entry name" value="ZINC FINGER CCHC DOMAIN-CONTAINING PROTEIN 7"/>
    <property type="match status" value="1"/>
</dbReference>
<dbReference type="GO" id="GO:0008270">
    <property type="term" value="F:zinc ion binding"/>
    <property type="evidence" value="ECO:0007669"/>
    <property type="project" value="UniProtKB-KW"/>
</dbReference>
<feature type="compositionally biased region" description="Polar residues" evidence="10">
    <location>
        <begin position="524"/>
        <end position="537"/>
    </location>
</feature>
<evidence type="ECO:0000256" key="1">
    <source>
        <dbReference type="ARBA" id="ARBA00004123"/>
    </source>
</evidence>
<dbReference type="SMART" id="SM00343">
    <property type="entry name" value="ZnF_C2HC"/>
    <property type="match status" value="5"/>
</dbReference>
<keyword evidence="4 9" id="KW-0863">Zinc-finger</keyword>
<feature type="region of interest" description="Disordered" evidence="10">
    <location>
        <begin position="452"/>
        <end position="478"/>
    </location>
</feature>
<dbReference type="GeneID" id="111118356"/>
<dbReference type="GO" id="GO:0071031">
    <property type="term" value="P:nuclear mRNA surveillance of mRNA 3'-end processing"/>
    <property type="evidence" value="ECO:0007669"/>
    <property type="project" value="TreeGrafter"/>
</dbReference>
<dbReference type="KEGG" id="cvn:111118356"/>
<dbReference type="PANTHER" id="PTHR46543">
    <property type="entry name" value="ZINC FINGER CCHC DOMAIN-CONTAINING PROTEIN 7"/>
    <property type="match status" value="1"/>
</dbReference>
<dbReference type="Gene3D" id="4.10.60.10">
    <property type="entry name" value="Zinc finger, CCHC-type"/>
    <property type="match status" value="2"/>
</dbReference>
<keyword evidence="5" id="KW-0862">Zinc</keyword>
<dbReference type="GO" id="GO:0031499">
    <property type="term" value="C:TRAMP complex"/>
    <property type="evidence" value="ECO:0007669"/>
    <property type="project" value="TreeGrafter"/>
</dbReference>
<dbReference type="Pfam" id="PF00098">
    <property type="entry name" value="zf-CCHC"/>
    <property type="match status" value="2"/>
</dbReference>
<dbReference type="GO" id="GO:0071039">
    <property type="term" value="P:nuclear polyadenylation-dependent CUT catabolic process"/>
    <property type="evidence" value="ECO:0007669"/>
    <property type="project" value="TreeGrafter"/>
</dbReference>
<keyword evidence="12" id="KW-1185">Reference proteome</keyword>
<keyword evidence="3" id="KW-0677">Repeat</keyword>
<dbReference type="GO" id="GO:0003723">
    <property type="term" value="F:RNA binding"/>
    <property type="evidence" value="ECO:0007669"/>
    <property type="project" value="TreeGrafter"/>
</dbReference>
<feature type="compositionally biased region" description="Polar residues" evidence="10">
    <location>
        <begin position="584"/>
        <end position="598"/>
    </location>
</feature>